<keyword evidence="2" id="KW-1185">Reference proteome</keyword>
<feature type="non-terminal residue" evidence="1">
    <location>
        <position position="1"/>
    </location>
</feature>
<dbReference type="Proteomes" id="UP001432322">
    <property type="component" value="Unassembled WGS sequence"/>
</dbReference>
<dbReference type="AlphaFoldDB" id="A0AAV5VIJ0"/>
<name>A0AAV5VIJ0_9BILA</name>
<organism evidence="1 2">
    <name type="scientific">Pristionchus fissidentatus</name>
    <dbReference type="NCBI Taxonomy" id="1538716"/>
    <lineage>
        <taxon>Eukaryota</taxon>
        <taxon>Metazoa</taxon>
        <taxon>Ecdysozoa</taxon>
        <taxon>Nematoda</taxon>
        <taxon>Chromadorea</taxon>
        <taxon>Rhabditida</taxon>
        <taxon>Rhabditina</taxon>
        <taxon>Diplogasteromorpha</taxon>
        <taxon>Diplogasteroidea</taxon>
        <taxon>Neodiplogasteridae</taxon>
        <taxon>Pristionchus</taxon>
    </lineage>
</organism>
<comment type="caution">
    <text evidence="1">The sequence shown here is derived from an EMBL/GenBank/DDBJ whole genome shotgun (WGS) entry which is preliminary data.</text>
</comment>
<gene>
    <name evidence="1" type="ORF">PFISCL1PPCAC_9768</name>
</gene>
<sequence length="124" mass="14199">FSFFLFSSRSLRSAMPRCSLPTQLHETESAPTATRRPAASWTDRIPATVTILDCSQKKAYVALRASARRTGHANYLAISTADAWKPLLKKYNDLFLFTYEENKFDDRHDTCEKLKDTLLCEVYV</sequence>
<protein>
    <submittedName>
        <fullName evidence="1">Uncharacterized protein</fullName>
    </submittedName>
</protein>
<dbReference type="EMBL" id="BTSY01000003">
    <property type="protein sequence ID" value="GMT18471.1"/>
    <property type="molecule type" value="Genomic_DNA"/>
</dbReference>
<reference evidence="1" key="1">
    <citation type="submission" date="2023-10" db="EMBL/GenBank/DDBJ databases">
        <title>Genome assembly of Pristionchus species.</title>
        <authorList>
            <person name="Yoshida K."/>
            <person name="Sommer R.J."/>
        </authorList>
    </citation>
    <scope>NUCLEOTIDE SEQUENCE</scope>
    <source>
        <strain evidence="1">RS5133</strain>
    </source>
</reference>
<evidence type="ECO:0000313" key="1">
    <source>
        <dbReference type="EMBL" id="GMT18471.1"/>
    </source>
</evidence>
<feature type="non-terminal residue" evidence="1">
    <location>
        <position position="124"/>
    </location>
</feature>
<proteinExistence type="predicted"/>
<evidence type="ECO:0000313" key="2">
    <source>
        <dbReference type="Proteomes" id="UP001432322"/>
    </source>
</evidence>
<accession>A0AAV5VIJ0</accession>